<evidence type="ECO:0000313" key="5">
    <source>
        <dbReference type="Proteomes" id="UP001336250"/>
    </source>
</evidence>
<organism evidence="4 5">
    <name type="scientific">Aquincola agrisoli</name>
    <dbReference type="NCBI Taxonomy" id="3119538"/>
    <lineage>
        <taxon>Bacteria</taxon>
        <taxon>Pseudomonadati</taxon>
        <taxon>Pseudomonadota</taxon>
        <taxon>Betaproteobacteria</taxon>
        <taxon>Burkholderiales</taxon>
        <taxon>Sphaerotilaceae</taxon>
        <taxon>Aquincola</taxon>
    </lineage>
</organism>
<accession>A0AAW9QR92</accession>
<reference evidence="4 5" key="1">
    <citation type="submission" date="2024-02" db="EMBL/GenBank/DDBJ databases">
        <title>Genome sequence of Aquincola sp. MAHUQ-54.</title>
        <authorList>
            <person name="Huq M.A."/>
        </authorList>
    </citation>
    <scope>NUCLEOTIDE SEQUENCE [LARGE SCALE GENOMIC DNA]</scope>
    <source>
        <strain evidence="4 5">MAHUQ-54</strain>
    </source>
</reference>
<comment type="caution">
    <text evidence="4">The sequence shown here is derived from an EMBL/GenBank/DDBJ whole genome shotgun (WGS) entry which is preliminary data.</text>
</comment>
<name>A0AAW9QR92_9BURK</name>
<proteinExistence type="predicted"/>
<evidence type="ECO:0000313" key="4">
    <source>
        <dbReference type="EMBL" id="MEF7617450.1"/>
    </source>
</evidence>
<dbReference type="EMBL" id="JAZIBG010000056">
    <property type="protein sequence ID" value="MEF7617450.1"/>
    <property type="molecule type" value="Genomic_DNA"/>
</dbReference>
<evidence type="ECO:0000256" key="3">
    <source>
        <dbReference type="PROSITE-ProRule" id="PRU00339"/>
    </source>
</evidence>
<keyword evidence="2 3" id="KW-0802">TPR repeat</keyword>
<dbReference type="PANTHER" id="PTHR45586">
    <property type="entry name" value="TPR REPEAT-CONTAINING PROTEIN PA4667"/>
    <property type="match status" value="1"/>
</dbReference>
<gene>
    <name evidence="4" type="ORF">V4F39_26295</name>
</gene>
<evidence type="ECO:0000256" key="1">
    <source>
        <dbReference type="ARBA" id="ARBA00022737"/>
    </source>
</evidence>
<dbReference type="PANTHER" id="PTHR45586:SF1">
    <property type="entry name" value="LIPOPOLYSACCHARIDE ASSEMBLY PROTEIN B"/>
    <property type="match status" value="1"/>
</dbReference>
<dbReference type="SUPFAM" id="SSF48452">
    <property type="entry name" value="TPR-like"/>
    <property type="match status" value="1"/>
</dbReference>
<protein>
    <submittedName>
        <fullName evidence="4">Tetratricopeptide repeat protein</fullName>
    </submittedName>
</protein>
<keyword evidence="5" id="KW-1185">Reference proteome</keyword>
<dbReference type="AlphaFoldDB" id="A0AAW9QR92"/>
<dbReference type="SMART" id="SM00028">
    <property type="entry name" value="TPR"/>
    <property type="match status" value="3"/>
</dbReference>
<dbReference type="Proteomes" id="UP001336250">
    <property type="component" value="Unassembled WGS sequence"/>
</dbReference>
<keyword evidence="1" id="KW-0677">Repeat</keyword>
<dbReference type="InterPro" id="IPR011990">
    <property type="entry name" value="TPR-like_helical_dom_sf"/>
</dbReference>
<dbReference type="RefSeq" id="WP_332293211.1">
    <property type="nucleotide sequence ID" value="NZ_JAZIBG010000056.1"/>
</dbReference>
<dbReference type="Pfam" id="PF14559">
    <property type="entry name" value="TPR_19"/>
    <property type="match status" value="1"/>
</dbReference>
<evidence type="ECO:0000256" key="2">
    <source>
        <dbReference type="ARBA" id="ARBA00022803"/>
    </source>
</evidence>
<sequence>MTPPDAAYNLQSIEAMLGMRRGVVARLVSAGFVSPSRGPRNEYRFTFRDVVLLRTAQQLQAANVPRRRLLRSLRQLRARLPSAVPLSGLRIRAIGDTVAVHDGSTPWEPESGQLLIDFEVSAGDGSVSFIDGLTAEGWFRRGESQEGADPSAAMQCYRRALELSPDLAAAYVNLGALLCEAGHCEEALALYERAAEWAPDDPRVHFNGALALEDLGMDRDAIRSYERCLVLAPYLADAHYNAARLFDRIGDRQAMLRHLNAYRRLQGGEVPGA</sequence>
<dbReference type="PROSITE" id="PS50005">
    <property type="entry name" value="TPR"/>
    <property type="match status" value="1"/>
</dbReference>
<dbReference type="InterPro" id="IPR019734">
    <property type="entry name" value="TPR_rpt"/>
</dbReference>
<feature type="repeat" description="TPR" evidence="3">
    <location>
        <begin position="168"/>
        <end position="201"/>
    </location>
</feature>
<dbReference type="InterPro" id="IPR051012">
    <property type="entry name" value="CellSynth/LPSAsmb/PSIAsmb"/>
</dbReference>
<dbReference type="Gene3D" id="1.25.40.10">
    <property type="entry name" value="Tetratricopeptide repeat domain"/>
    <property type="match status" value="1"/>
</dbReference>